<sequence>MVEGPVRGAGGDSKVWPWGEQSSSSFLPLPPESKISELVGVSRLRRPRTFGASVQSLLWCFVVLLSLSSGFAPGQAPHPHDTLQAAFDLSDRFSPALSEGIETTSVEGNWERATGS</sequence>
<dbReference type="VEuPathDB" id="CryptoDB:Cvel_15218"/>
<dbReference type="AlphaFoldDB" id="A0A0G4F5L3"/>
<protein>
    <submittedName>
        <fullName evidence="1">Uncharacterized protein</fullName>
    </submittedName>
</protein>
<proteinExistence type="predicted"/>
<accession>A0A0G4F5L3</accession>
<reference evidence="1" key="1">
    <citation type="submission" date="2014-11" db="EMBL/GenBank/DDBJ databases">
        <authorList>
            <person name="Otto D Thomas"/>
            <person name="Naeem Raeece"/>
        </authorList>
    </citation>
    <scope>NUCLEOTIDE SEQUENCE</scope>
</reference>
<name>A0A0G4F5L3_9ALVE</name>
<evidence type="ECO:0000313" key="1">
    <source>
        <dbReference type="EMBL" id="CEM07387.1"/>
    </source>
</evidence>
<organism evidence="1">
    <name type="scientific">Chromera velia CCMP2878</name>
    <dbReference type="NCBI Taxonomy" id="1169474"/>
    <lineage>
        <taxon>Eukaryota</taxon>
        <taxon>Sar</taxon>
        <taxon>Alveolata</taxon>
        <taxon>Colpodellida</taxon>
        <taxon>Chromeraceae</taxon>
        <taxon>Chromera</taxon>
    </lineage>
</organism>
<gene>
    <name evidence="1" type="ORF">Cvel_15218</name>
</gene>
<dbReference type="PhylomeDB" id="A0A0G4F5L3"/>
<dbReference type="EMBL" id="CDMZ01000126">
    <property type="protein sequence ID" value="CEM07387.1"/>
    <property type="molecule type" value="Genomic_DNA"/>
</dbReference>